<dbReference type="PANTHER" id="PTHR35023:SF1">
    <property type="entry name" value="MG-PROTOPORPHYRIN IX CHELATASE"/>
    <property type="match status" value="1"/>
</dbReference>
<organism evidence="7 8">
    <name type="scientific">Actinoplanes digitatis</name>
    <dbReference type="NCBI Taxonomy" id="1868"/>
    <lineage>
        <taxon>Bacteria</taxon>
        <taxon>Bacillati</taxon>
        <taxon>Actinomycetota</taxon>
        <taxon>Actinomycetes</taxon>
        <taxon>Micromonosporales</taxon>
        <taxon>Micromonosporaceae</taxon>
        <taxon>Actinoplanes</taxon>
    </lineage>
</organism>
<keyword evidence="2" id="KW-0547">Nucleotide-binding</keyword>
<feature type="compositionally biased region" description="Acidic residues" evidence="5">
    <location>
        <begin position="331"/>
        <end position="365"/>
    </location>
</feature>
<sequence>MTPYPFSAVVGLDDLRLALLLTAVSPAVGGVLVRGEKGTAKSTVVRALAALLPEVDVVRGCRFACDPAATDPGCPDGPHEAGAPHGHRPATLVELPVGATEDRVVGTLDIQRALADGVKAYEPGLLAAAHRGALYVDEVNLLPDHLVDLLLDAAAMGRAHVERDGVSVKHAARFLLVGTMNPEEGEPRPQLVDRFGLVVTVAAPRDATQRAEVVRRRLAYEAGPDEFAQRFAAAEAELAARILAARAAVPAVRLPDAELDRIARVCLAYGVDGMRADIVVARCAVALAAWHGRDQVTAEEVRDAARLALPHRRRRDPLDPPGTDEQRLEEALDQGDPDDDPDDTGPDDTGPDDTGPDDAGPDDAGPDGGGPGGGPDGGRDQSGTGPSSPADASHPGTQPETAPADGQAPADARVGGAAPAQAGSAYRPRTLRIAARGEGGHAGRRSPALARRGRVVGSRIPRGKLAGAAHLPATLRAAIHRGACAQDLLPDAGPAVRPPAGRRPRVVQPRDLREAVHVGREANLVLFVVDASGSMAARRRMTVVKTAVLSLLRDAYQRRDRVGMITFRGAAAEQVLPPTSSHEVGVLRLAGLRTGGRTPLAAGLRAAAATIATERRRDPRRRPLLIIVTDGRATSGPDPATVAPALAGVAAVVVDCESGPVRLGLAGRLAAALDADVMPLDALAAGVASTSYARRVA</sequence>
<gene>
    <name evidence="7" type="ORF">BJ971_002806</name>
</gene>
<dbReference type="SUPFAM" id="SSF52540">
    <property type="entry name" value="P-loop containing nucleoside triphosphate hydrolases"/>
    <property type="match status" value="1"/>
</dbReference>
<dbReference type="SMART" id="SM00382">
    <property type="entry name" value="AAA"/>
    <property type="match status" value="1"/>
</dbReference>
<name>A0A7W7HWT6_9ACTN</name>
<evidence type="ECO:0000256" key="2">
    <source>
        <dbReference type="ARBA" id="ARBA00022741"/>
    </source>
</evidence>
<keyword evidence="3" id="KW-0067">ATP-binding</keyword>
<dbReference type="Proteomes" id="UP000578112">
    <property type="component" value="Unassembled WGS sequence"/>
</dbReference>
<dbReference type="InterPro" id="IPR036465">
    <property type="entry name" value="vWFA_dom_sf"/>
</dbReference>
<dbReference type="InterPro" id="IPR000523">
    <property type="entry name" value="Mg_chelatse_chII-like_cat_dom"/>
</dbReference>
<evidence type="ECO:0000259" key="6">
    <source>
        <dbReference type="PROSITE" id="PS50234"/>
    </source>
</evidence>
<evidence type="ECO:0000256" key="4">
    <source>
        <dbReference type="ARBA" id="ARBA00030759"/>
    </source>
</evidence>
<dbReference type="RefSeq" id="WP_184993215.1">
    <property type="nucleotide sequence ID" value="NZ_BOMK01000012.1"/>
</dbReference>
<accession>A0A7W7HWT6</accession>
<evidence type="ECO:0000256" key="5">
    <source>
        <dbReference type="SAM" id="MobiDB-lite"/>
    </source>
</evidence>
<dbReference type="EMBL" id="JACHNH010000001">
    <property type="protein sequence ID" value="MBB4762250.1"/>
    <property type="molecule type" value="Genomic_DNA"/>
</dbReference>
<proteinExistence type="inferred from homology"/>
<dbReference type="PROSITE" id="PS50234">
    <property type="entry name" value="VWFA"/>
    <property type="match status" value="1"/>
</dbReference>
<reference evidence="7 8" key="1">
    <citation type="submission" date="2020-08" db="EMBL/GenBank/DDBJ databases">
        <title>Sequencing the genomes of 1000 actinobacteria strains.</title>
        <authorList>
            <person name="Klenk H.-P."/>
        </authorList>
    </citation>
    <scope>NUCLEOTIDE SEQUENCE [LARGE SCALE GENOMIC DNA]</scope>
    <source>
        <strain evidence="7 8">DSM 43149</strain>
    </source>
</reference>
<dbReference type="Gene3D" id="1.10.8.80">
    <property type="entry name" value="Magnesium chelatase subunit I, C-Terminal domain"/>
    <property type="match status" value="1"/>
</dbReference>
<dbReference type="AlphaFoldDB" id="A0A7W7HWT6"/>
<dbReference type="InterPro" id="IPR027417">
    <property type="entry name" value="P-loop_NTPase"/>
</dbReference>
<dbReference type="SUPFAM" id="SSF53300">
    <property type="entry name" value="vWA-like"/>
    <property type="match status" value="1"/>
</dbReference>
<comment type="similarity">
    <text evidence="1">Belongs to the Mg-chelatase subunits D/I family.</text>
</comment>
<keyword evidence="7" id="KW-0436">Ligase</keyword>
<feature type="domain" description="VWFA" evidence="6">
    <location>
        <begin position="524"/>
        <end position="654"/>
    </location>
</feature>
<evidence type="ECO:0000256" key="1">
    <source>
        <dbReference type="ARBA" id="ARBA00005799"/>
    </source>
</evidence>
<dbReference type="GO" id="GO:0005524">
    <property type="term" value="F:ATP binding"/>
    <property type="evidence" value="ECO:0007669"/>
    <property type="project" value="UniProtKB-KW"/>
</dbReference>
<evidence type="ECO:0000256" key="3">
    <source>
        <dbReference type="ARBA" id="ARBA00022840"/>
    </source>
</evidence>
<feature type="region of interest" description="Disordered" evidence="5">
    <location>
        <begin position="311"/>
        <end position="429"/>
    </location>
</feature>
<dbReference type="InterPro" id="IPR002035">
    <property type="entry name" value="VWF_A"/>
</dbReference>
<dbReference type="SMART" id="SM00327">
    <property type="entry name" value="VWA"/>
    <property type="match status" value="1"/>
</dbReference>
<dbReference type="Gene3D" id="3.40.50.300">
    <property type="entry name" value="P-loop containing nucleotide triphosphate hydrolases"/>
    <property type="match status" value="1"/>
</dbReference>
<feature type="compositionally biased region" description="Gly residues" evidence="5">
    <location>
        <begin position="366"/>
        <end position="376"/>
    </location>
</feature>
<dbReference type="Pfam" id="PF01078">
    <property type="entry name" value="Mg_chelatase"/>
    <property type="match status" value="1"/>
</dbReference>
<dbReference type="Gene3D" id="3.40.50.410">
    <property type="entry name" value="von Willebrand factor, type A domain"/>
    <property type="match status" value="1"/>
</dbReference>
<comment type="caution">
    <text evidence="7">The sequence shown here is derived from an EMBL/GenBank/DDBJ whole genome shotgun (WGS) entry which is preliminary data.</text>
</comment>
<protein>
    <recommendedName>
        <fullName evidence="4">Mg-protoporphyrin IX chelatase</fullName>
    </recommendedName>
</protein>
<dbReference type="Pfam" id="PF13519">
    <property type="entry name" value="VWA_2"/>
    <property type="match status" value="1"/>
</dbReference>
<evidence type="ECO:0000313" key="7">
    <source>
        <dbReference type="EMBL" id="MBB4762250.1"/>
    </source>
</evidence>
<dbReference type="InterPro" id="IPR041628">
    <property type="entry name" value="ChlI/MoxR_AAA_lid"/>
</dbReference>
<dbReference type="GO" id="GO:0016874">
    <property type="term" value="F:ligase activity"/>
    <property type="evidence" value="ECO:0007669"/>
    <property type="project" value="UniProtKB-KW"/>
</dbReference>
<evidence type="ECO:0000313" key="8">
    <source>
        <dbReference type="Proteomes" id="UP000578112"/>
    </source>
</evidence>
<keyword evidence="8" id="KW-1185">Reference proteome</keyword>
<dbReference type="Pfam" id="PF17863">
    <property type="entry name" value="AAA_lid_2"/>
    <property type="match status" value="1"/>
</dbReference>
<dbReference type="PANTHER" id="PTHR35023">
    <property type="entry name" value="CHELATASE-RELATED"/>
    <property type="match status" value="1"/>
</dbReference>
<dbReference type="InterPro" id="IPR003593">
    <property type="entry name" value="AAA+_ATPase"/>
</dbReference>
<dbReference type="InterPro" id="IPR052989">
    <property type="entry name" value="Mg-chelatase_DI-like"/>
</dbReference>